<keyword evidence="3" id="KW-1185">Reference proteome</keyword>
<name>A0A5B2XA70_9PSEU</name>
<evidence type="ECO:0000313" key="3">
    <source>
        <dbReference type="Proteomes" id="UP000323454"/>
    </source>
</evidence>
<dbReference type="RefSeq" id="WP_149851252.1">
    <property type="nucleotide sequence ID" value="NZ_VUOB01000037.1"/>
</dbReference>
<organism evidence="2 3">
    <name type="scientific">Solihabitans fulvus</name>
    <dbReference type="NCBI Taxonomy" id="1892852"/>
    <lineage>
        <taxon>Bacteria</taxon>
        <taxon>Bacillati</taxon>
        <taxon>Actinomycetota</taxon>
        <taxon>Actinomycetes</taxon>
        <taxon>Pseudonocardiales</taxon>
        <taxon>Pseudonocardiaceae</taxon>
        <taxon>Solihabitans</taxon>
    </lineage>
</organism>
<feature type="region of interest" description="Disordered" evidence="1">
    <location>
        <begin position="1"/>
        <end position="26"/>
    </location>
</feature>
<comment type="caution">
    <text evidence="2">The sequence shown here is derived from an EMBL/GenBank/DDBJ whole genome shotgun (WGS) entry which is preliminary data.</text>
</comment>
<accession>A0A5B2XA70</accession>
<proteinExistence type="predicted"/>
<reference evidence="2 3" key="1">
    <citation type="submission" date="2019-09" db="EMBL/GenBank/DDBJ databases">
        <title>Goodfellowia gen. nov., a new genus of the Pseudonocardineae related to Actinoalloteichus, containing Goodfellowia coeruleoviolacea gen. nov., comb. nov. gen. nov., comb. nov.</title>
        <authorList>
            <person name="Labeda D."/>
        </authorList>
    </citation>
    <scope>NUCLEOTIDE SEQUENCE [LARGE SCALE GENOMIC DNA]</scope>
    <source>
        <strain evidence="2 3">AN110305</strain>
    </source>
</reference>
<gene>
    <name evidence="2" type="ORF">F0L68_20575</name>
</gene>
<dbReference type="AlphaFoldDB" id="A0A5B2XA70"/>
<evidence type="ECO:0000313" key="2">
    <source>
        <dbReference type="EMBL" id="KAA2260123.1"/>
    </source>
</evidence>
<evidence type="ECO:0000256" key="1">
    <source>
        <dbReference type="SAM" id="MobiDB-lite"/>
    </source>
</evidence>
<dbReference type="EMBL" id="VUOB01000037">
    <property type="protein sequence ID" value="KAA2260123.1"/>
    <property type="molecule type" value="Genomic_DNA"/>
</dbReference>
<dbReference type="Proteomes" id="UP000323454">
    <property type="component" value="Unassembled WGS sequence"/>
</dbReference>
<sequence>MTNGAAGDDEVLADGTWTDDVDRGDIPTTRVIGTIDRPDLVITSTRTMPMTPARALEVVRDLRPAKRR</sequence>
<reference evidence="2 3" key="2">
    <citation type="submission" date="2019-09" db="EMBL/GenBank/DDBJ databases">
        <authorList>
            <person name="Jin C."/>
        </authorList>
    </citation>
    <scope>NUCLEOTIDE SEQUENCE [LARGE SCALE GENOMIC DNA]</scope>
    <source>
        <strain evidence="2 3">AN110305</strain>
    </source>
</reference>
<protein>
    <submittedName>
        <fullName evidence="2">Uncharacterized protein</fullName>
    </submittedName>
</protein>